<evidence type="ECO:0000313" key="1">
    <source>
        <dbReference type="EMBL" id="KAI4321699.1"/>
    </source>
</evidence>
<dbReference type="Proteomes" id="UP001057402">
    <property type="component" value="Chromosome 10"/>
</dbReference>
<proteinExistence type="predicted"/>
<organism evidence="1 2">
    <name type="scientific">Melastoma candidum</name>
    <dbReference type="NCBI Taxonomy" id="119954"/>
    <lineage>
        <taxon>Eukaryota</taxon>
        <taxon>Viridiplantae</taxon>
        <taxon>Streptophyta</taxon>
        <taxon>Embryophyta</taxon>
        <taxon>Tracheophyta</taxon>
        <taxon>Spermatophyta</taxon>
        <taxon>Magnoliopsida</taxon>
        <taxon>eudicotyledons</taxon>
        <taxon>Gunneridae</taxon>
        <taxon>Pentapetalae</taxon>
        <taxon>rosids</taxon>
        <taxon>malvids</taxon>
        <taxon>Myrtales</taxon>
        <taxon>Melastomataceae</taxon>
        <taxon>Melastomatoideae</taxon>
        <taxon>Melastomateae</taxon>
        <taxon>Melastoma</taxon>
    </lineage>
</organism>
<dbReference type="EMBL" id="CM042889">
    <property type="protein sequence ID" value="KAI4321699.1"/>
    <property type="molecule type" value="Genomic_DNA"/>
</dbReference>
<accession>A0ACB9ME56</accession>
<name>A0ACB9ME56_9MYRT</name>
<sequence>MTSSRKLLIPTFIAVHVLLQRYSLAARVPTSTGTEGIWARTTVVLINGVNDLITLHCQSKEDDLGLHVVLKGQSWEFSFSPNFLSTTLYYCSFQWGGGATRYFDVYKQSRDFGYSKIPWLVKTTAFAFVNTEV</sequence>
<evidence type="ECO:0000313" key="2">
    <source>
        <dbReference type="Proteomes" id="UP001057402"/>
    </source>
</evidence>
<reference evidence="2" key="1">
    <citation type="journal article" date="2023" name="Front. Plant Sci.">
        <title>Chromosomal-level genome assembly of Melastoma candidum provides insights into trichome evolution.</title>
        <authorList>
            <person name="Zhong Y."/>
            <person name="Wu W."/>
            <person name="Sun C."/>
            <person name="Zou P."/>
            <person name="Liu Y."/>
            <person name="Dai S."/>
            <person name="Zhou R."/>
        </authorList>
    </citation>
    <scope>NUCLEOTIDE SEQUENCE [LARGE SCALE GENOMIC DNA]</scope>
</reference>
<protein>
    <submittedName>
        <fullName evidence="1">Uncharacterized protein</fullName>
    </submittedName>
</protein>
<gene>
    <name evidence="1" type="ORF">MLD38_035049</name>
</gene>
<comment type="caution">
    <text evidence="1">The sequence shown here is derived from an EMBL/GenBank/DDBJ whole genome shotgun (WGS) entry which is preliminary data.</text>
</comment>
<keyword evidence="2" id="KW-1185">Reference proteome</keyword>